<reference evidence="2 3" key="1">
    <citation type="journal article" date="2020" name="New Microbes New Infect">
        <title>Sellimonas caecigallum sp. nov., description and genome sequence of a new member of the Sellimonas genus isolated from the cecum of feral chicken.</title>
        <authorList>
            <person name="Wongkuna S."/>
            <person name="Ghimire S."/>
            <person name="Antony L."/>
            <person name="Chankhamhaengdecha S."/>
            <person name="Janvilisri T."/>
            <person name="Scaria J."/>
        </authorList>
    </citation>
    <scope>NUCLEOTIDE SEQUENCE [LARGE SCALE GENOMIC DNA]</scope>
    <source>
        <strain evidence="2 3">SW451</strain>
    </source>
</reference>
<name>A0ABS7L677_9FIRM</name>
<proteinExistence type="predicted"/>
<dbReference type="Proteomes" id="UP000779049">
    <property type="component" value="Unassembled WGS sequence"/>
</dbReference>
<feature type="domain" description="HTH cro/C1-type" evidence="1">
    <location>
        <begin position="6"/>
        <end position="61"/>
    </location>
</feature>
<dbReference type="Gene3D" id="1.10.260.40">
    <property type="entry name" value="lambda repressor-like DNA-binding domains"/>
    <property type="match status" value="1"/>
</dbReference>
<dbReference type="Pfam" id="PF01381">
    <property type="entry name" value="HTH_3"/>
    <property type="match status" value="1"/>
</dbReference>
<gene>
    <name evidence="2" type="ORF">FLB61_05550</name>
</gene>
<dbReference type="SMART" id="SM00530">
    <property type="entry name" value="HTH_XRE"/>
    <property type="match status" value="1"/>
</dbReference>
<dbReference type="SUPFAM" id="SSF47413">
    <property type="entry name" value="lambda repressor-like DNA-binding domains"/>
    <property type="match status" value="1"/>
</dbReference>
<dbReference type="PROSITE" id="PS50943">
    <property type="entry name" value="HTH_CROC1"/>
    <property type="match status" value="1"/>
</dbReference>
<keyword evidence="3" id="KW-1185">Reference proteome</keyword>
<dbReference type="EMBL" id="VIRV01000005">
    <property type="protein sequence ID" value="MBY0758558.1"/>
    <property type="molecule type" value="Genomic_DNA"/>
</dbReference>
<evidence type="ECO:0000313" key="2">
    <source>
        <dbReference type="EMBL" id="MBY0758558.1"/>
    </source>
</evidence>
<evidence type="ECO:0000313" key="3">
    <source>
        <dbReference type="Proteomes" id="UP000779049"/>
    </source>
</evidence>
<organism evidence="2 3">
    <name type="scientific">Sellimonas caecigallum</name>
    <dbReference type="NCBI Taxonomy" id="2592333"/>
    <lineage>
        <taxon>Bacteria</taxon>
        <taxon>Bacillati</taxon>
        <taxon>Bacillota</taxon>
        <taxon>Clostridia</taxon>
        <taxon>Lachnospirales</taxon>
        <taxon>Lachnospiraceae</taxon>
        <taxon>Sellimonas</taxon>
    </lineage>
</organism>
<comment type="caution">
    <text evidence="2">The sequence shown here is derived from an EMBL/GenBank/DDBJ whole genome shotgun (WGS) entry which is preliminary data.</text>
</comment>
<protein>
    <submittedName>
        <fullName evidence="2">Helix-turn-helix transcriptional regulator</fullName>
    </submittedName>
</protein>
<evidence type="ECO:0000259" key="1">
    <source>
        <dbReference type="PROSITE" id="PS50943"/>
    </source>
</evidence>
<sequence>MGLEKIEEYKRRLGMTTAELAEKSGVPKGTLDKILSGVTKDPKLETLKAIARVLGCTLDDFDDVPRKKTMEPSYEDVEQLIARNGKEFSTEQKMRLIKLLSEID</sequence>
<dbReference type="CDD" id="cd00093">
    <property type="entry name" value="HTH_XRE"/>
    <property type="match status" value="1"/>
</dbReference>
<accession>A0ABS7L677</accession>
<dbReference type="RefSeq" id="WP_221919612.1">
    <property type="nucleotide sequence ID" value="NZ_CP173660.1"/>
</dbReference>
<dbReference type="InterPro" id="IPR010982">
    <property type="entry name" value="Lambda_DNA-bd_dom_sf"/>
</dbReference>
<dbReference type="InterPro" id="IPR001387">
    <property type="entry name" value="Cro/C1-type_HTH"/>
</dbReference>